<sequence>MANKKFIYGIAAVRFNDKLIGYIEKGSWDWGGTKPESTDIEAEQVPDAPVLTLANKNATIAPTFNLIQLDYENIQSVQGGTLVGSAGSYTGWKAPTELVEIRGPWEIDFVSGQTMKIPNGTILSNLGGKLTLTEVSKMECQLKVNKPEEADAAPYEINDTPNE</sequence>
<protein>
    <recommendedName>
        <fullName evidence="2">Phage tail protein</fullName>
    </recommendedName>
</protein>
<evidence type="ECO:0000313" key="1">
    <source>
        <dbReference type="EMBL" id="DAD68794.1"/>
    </source>
</evidence>
<organism evidence="1">
    <name type="scientific">Siphoviridae sp. ctPEx3</name>
    <dbReference type="NCBI Taxonomy" id="2823578"/>
    <lineage>
        <taxon>Viruses</taxon>
        <taxon>Duplodnaviria</taxon>
        <taxon>Heunggongvirae</taxon>
        <taxon>Uroviricota</taxon>
        <taxon>Caudoviricetes</taxon>
    </lineage>
</organism>
<dbReference type="EMBL" id="BK014709">
    <property type="protein sequence ID" value="DAD68794.1"/>
    <property type="molecule type" value="Genomic_DNA"/>
</dbReference>
<evidence type="ECO:0008006" key="2">
    <source>
        <dbReference type="Google" id="ProtNLM"/>
    </source>
</evidence>
<reference evidence="1" key="1">
    <citation type="journal article" date="2021" name="Proc. Natl. Acad. Sci. U.S.A.">
        <title>A Catalog of Tens of Thousands of Viruses from Human Metagenomes Reveals Hidden Associations with Chronic Diseases.</title>
        <authorList>
            <person name="Tisza M.J."/>
            <person name="Buck C.B."/>
        </authorList>
    </citation>
    <scope>NUCLEOTIDE SEQUENCE</scope>
    <source>
        <strain evidence="1">CtPEx3</strain>
    </source>
</reference>
<accession>A0A8S5LFT1</accession>
<proteinExistence type="predicted"/>
<name>A0A8S5LFT1_9CAUD</name>